<dbReference type="Pfam" id="PF00440">
    <property type="entry name" value="TetR_N"/>
    <property type="match status" value="1"/>
</dbReference>
<dbReference type="Gene3D" id="1.10.357.10">
    <property type="entry name" value="Tetracycline Repressor, domain 2"/>
    <property type="match status" value="1"/>
</dbReference>
<feature type="region of interest" description="Disordered" evidence="5">
    <location>
        <begin position="1"/>
        <end position="25"/>
    </location>
</feature>
<reference evidence="7 8" key="1">
    <citation type="submission" date="2021-09" db="EMBL/GenBank/DDBJ databases">
        <title>Isoptericola luteus sp. nov., a novel bacterium isolated from Harbin, the capital city of Heilongjiang province.</title>
        <authorList>
            <person name="Li J."/>
        </authorList>
    </citation>
    <scope>NUCLEOTIDE SEQUENCE [LARGE SCALE GENOMIC DNA]</scope>
    <source>
        <strain evidence="7 8">NEAU-Y5</strain>
    </source>
</reference>
<dbReference type="InterPro" id="IPR036271">
    <property type="entry name" value="Tet_transcr_reg_TetR-rel_C_sf"/>
</dbReference>
<dbReference type="PANTHER" id="PTHR30055:SF234">
    <property type="entry name" value="HTH-TYPE TRANSCRIPTIONAL REGULATOR BETI"/>
    <property type="match status" value="1"/>
</dbReference>
<keyword evidence="2 4" id="KW-0238">DNA-binding</keyword>
<proteinExistence type="predicted"/>
<dbReference type="InterPro" id="IPR049445">
    <property type="entry name" value="TetR_SbtR-like_C"/>
</dbReference>
<feature type="DNA-binding region" description="H-T-H motif" evidence="4">
    <location>
        <begin position="48"/>
        <end position="67"/>
    </location>
</feature>
<evidence type="ECO:0000256" key="1">
    <source>
        <dbReference type="ARBA" id="ARBA00023015"/>
    </source>
</evidence>
<feature type="domain" description="HTH tetR-type" evidence="6">
    <location>
        <begin position="26"/>
        <end position="85"/>
    </location>
</feature>
<evidence type="ECO:0000256" key="5">
    <source>
        <dbReference type="SAM" id="MobiDB-lite"/>
    </source>
</evidence>
<comment type="caution">
    <text evidence="7">The sequence shown here is derived from an EMBL/GenBank/DDBJ whole genome shotgun (WGS) entry which is preliminary data.</text>
</comment>
<sequence>MPRTHDVSSPTGAADGTPRPLRADAQRNRDRLVDAARSALAHDQGALTCEGVARDAGVGVGTLYRHFPNLGALIEAVYSAELDQLAATAPGLLDDFPPDEALRTWAERYVRFTTTQPGLRPALRSGMASGTIPAPHTRQVLTRVVAEFLASGARSGSLRADVSPQGATSLLLGVMLSVATEPGYDAESDHIAAMVGLFVDALRAPTAR</sequence>
<evidence type="ECO:0000313" key="7">
    <source>
        <dbReference type="EMBL" id="MCA5893605.1"/>
    </source>
</evidence>
<organism evidence="7 8">
    <name type="scientific">Isoptericola luteus</name>
    <dbReference type="NCBI Taxonomy" id="2879484"/>
    <lineage>
        <taxon>Bacteria</taxon>
        <taxon>Bacillati</taxon>
        <taxon>Actinomycetota</taxon>
        <taxon>Actinomycetes</taxon>
        <taxon>Micrococcales</taxon>
        <taxon>Promicromonosporaceae</taxon>
        <taxon>Isoptericola</taxon>
    </lineage>
</organism>
<dbReference type="SUPFAM" id="SSF48498">
    <property type="entry name" value="Tetracyclin repressor-like, C-terminal domain"/>
    <property type="match status" value="1"/>
</dbReference>
<dbReference type="InterPro" id="IPR050109">
    <property type="entry name" value="HTH-type_TetR-like_transc_reg"/>
</dbReference>
<dbReference type="PROSITE" id="PS50977">
    <property type="entry name" value="HTH_TETR_2"/>
    <property type="match status" value="1"/>
</dbReference>
<dbReference type="InterPro" id="IPR009057">
    <property type="entry name" value="Homeodomain-like_sf"/>
</dbReference>
<dbReference type="Pfam" id="PF21597">
    <property type="entry name" value="TetR_C_43"/>
    <property type="match status" value="1"/>
</dbReference>
<keyword evidence="1" id="KW-0805">Transcription regulation</keyword>
<keyword evidence="8" id="KW-1185">Reference proteome</keyword>
<dbReference type="EMBL" id="JAIXCQ010000005">
    <property type="protein sequence ID" value="MCA5893605.1"/>
    <property type="molecule type" value="Genomic_DNA"/>
</dbReference>
<evidence type="ECO:0000256" key="3">
    <source>
        <dbReference type="ARBA" id="ARBA00023163"/>
    </source>
</evidence>
<protein>
    <submittedName>
        <fullName evidence="7">TetR/AcrR family transcriptional regulator</fullName>
    </submittedName>
</protein>
<evidence type="ECO:0000313" key="8">
    <source>
        <dbReference type="Proteomes" id="UP001319870"/>
    </source>
</evidence>
<gene>
    <name evidence="7" type="ORF">LEP48_09605</name>
</gene>
<evidence type="ECO:0000256" key="4">
    <source>
        <dbReference type="PROSITE-ProRule" id="PRU00335"/>
    </source>
</evidence>
<dbReference type="Proteomes" id="UP001319870">
    <property type="component" value="Unassembled WGS sequence"/>
</dbReference>
<evidence type="ECO:0000256" key="2">
    <source>
        <dbReference type="ARBA" id="ARBA00023125"/>
    </source>
</evidence>
<dbReference type="PANTHER" id="PTHR30055">
    <property type="entry name" value="HTH-TYPE TRANSCRIPTIONAL REGULATOR RUTR"/>
    <property type="match status" value="1"/>
</dbReference>
<accession>A0ABS7ZEY4</accession>
<evidence type="ECO:0000259" key="6">
    <source>
        <dbReference type="PROSITE" id="PS50977"/>
    </source>
</evidence>
<name>A0ABS7ZEY4_9MICO</name>
<dbReference type="InterPro" id="IPR001647">
    <property type="entry name" value="HTH_TetR"/>
</dbReference>
<dbReference type="SUPFAM" id="SSF46689">
    <property type="entry name" value="Homeodomain-like"/>
    <property type="match status" value="1"/>
</dbReference>
<keyword evidence="3" id="KW-0804">Transcription</keyword>